<comment type="function">
    <text evidence="4">Kinesin is a microtubule-associated force-producing protein that play a role in organelle transport.</text>
</comment>
<reference evidence="5" key="1">
    <citation type="submission" date="2021-02" db="EMBL/GenBank/DDBJ databases">
        <authorList>
            <person name="Nowell W R."/>
        </authorList>
    </citation>
    <scope>NUCLEOTIDE SEQUENCE</scope>
</reference>
<accession>A0A815HUK2</accession>
<dbReference type="PROSITE" id="PS50293">
    <property type="entry name" value="TPR_REGION"/>
    <property type="match status" value="5"/>
</dbReference>
<comment type="similarity">
    <text evidence="4">Belongs to the kinesin light chain family.</text>
</comment>
<evidence type="ECO:0000256" key="1">
    <source>
        <dbReference type="ARBA" id="ARBA00022737"/>
    </source>
</evidence>
<evidence type="ECO:0000313" key="6">
    <source>
        <dbReference type="EMBL" id="CAF4998916.1"/>
    </source>
</evidence>
<feature type="repeat" description="TPR" evidence="3">
    <location>
        <begin position="433"/>
        <end position="466"/>
    </location>
</feature>
<evidence type="ECO:0000256" key="2">
    <source>
        <dbReference type="ARBA" id="ARBA00022803"/>
    </source>
</evidence>
<keyword evidence="4" id="KW-0963">Cytoplasm</keyword>
<gene>
    <name evidence="6" type="ORF">GIL414_LOCUS57125</name>
    <name evidence="5" type="ORF">KQP761_LOCUS7513</name>
</gene>
<dbReference type="EMBL" id="CAJNOW010002555">
    <property type="protein sequence ID" value="CAF1356538.1"/>
    <property type="molecule type" value="Genomic_DNA"/>
</dbReference>
<comment type="subunit">
    <text evidence="4">Oligomeric complex composed of two heavy chains and two light chains.</text>
</comment>
<dbReference type="PANTHER" id="PTHR45641">
    <property type="entry name" value="TETRATRICOPEPTIDE REPEAT PROTEIN (AFU_ORTHOLOGUE AFUA_6G03870)"/>
    <property type="match status" value="1"/>
</dbReference>
<dbReference type="AlphaFoldDB" id="A0A815HUK2"/>
<comment type="caution">
    <text evidence="5">The sequence shown here is derived from an EMBL/GenBank/DDBJ whole genome shotgun (WGS) entry which is preliminary data.</text>
</comment>
<dbReference type="GO" id="GO:0005874">
    <property type="term" value="C:microtubule"/>
    <property type="evidence" value="ECO:0007669"/>
    <property type="project" value="UniProtKB-UniRule"/>
</dbReference>
<dbReference type="Pfam" id="PF00515">
    <property type="entry name" value="TPR_1"/>
    <property type="match status" value="1"/>
</dbReference>
<evidence type="ECO:0000256" key="4">
    <source>
        <dbReference type="RuleBase" id="RU367020"/>
    </source>
</evidence>
<comment type="subcellular location">
    <subcellularLocation>
        <location evidence="4">Cytoplasm</location>
        <location evidence="4">Cytoskeleton</location>
    </subcellularLocation>
</comment>
<feature type="repeat" description="TPR" evidence="3">
    <location>
        <begin position="307"/>
        <end position="340"/>
    </location>
</feature>
<dbReference type="EMBL" id="CAJOBJ010206669">
    <property type="protein sequence ID" value="CAF4998916.1"/>
    <property type="molecule type" value="Genomic_DNA"/>
</dbReference>
<dbReference type="Gene3D" id="1.25.40.10">
    <property type="entry name" value="Tetratricopeptide repeat domain"/>
    <property type="match status" value="2"/>
</dbReference>
<dbReference type="OrthoDB" id="1658288at2759"/>
<feature type="repeat" description="TPR" evidence="3">
    <location>
        <begin position="475"/>
        <end position="508"/>
    </location>
</feature>
<feature type="repeat" description="TPR" evidence="3">
    <location>
        <begin position="349"/>
        <end position="382"/>
    </location>
</feature>
<dbReference type="GO" id="GO:0005871">
    <property type="term" value="C:kinesin complex"/>
    <property type="evidence" value="ECO:0007669"/>
    <property type="project" value="UniProtKB-UniRule"/>
</dbReference>
<evidence type="ECO:0000256" key="3">
    <source>
        <dbReference type="PROSITE-ProRule" id="PRU00339"/>
    </source>
</evidence>
<protein>
    <recommendedName>
        <fullName evidence="4">Kinesin light chain</fullName>
    </recommendedName>
</protein>
<keyword evidence="4" id="KW-0505">Motor protein</keyword>
<feature type="repeat" description="TPR" evidence="3">
    <location>
        <begin position="391"/>
        <end position="424"/>
    </location>
</feature>
<dbReference type="PROSITE" id="PS50005">
    <property type="entry name" value="TPR"/>
    <property type="match status" value="7"/>
</dbReference>
<keyword evidence="4" id="KW-0206">Cytoskeleton</keyword>
<dbReference type="Pfam" id="PF13424">
    <property type="entry name" value="TPR_12"/>
    <property type="match status" value="3"/>
</dbReference>
<dbReference type="Proteomes" id="UP000681720">
    <property type="component" value="Unassembled WGS sequence"/>
</dbReference>
<keyword evidence="2 3" id="KW-0802">TPR repeat</keyword>
<feature type="repeat" description="TPR" evidence="3">
    <location>
        <begin position="517"/>
        <end position="545"/>
    </location>
</feature>
<name>A0A815HUK2_9BILA</name>
<feature type="repeat" description="TPR" evidence="3">
    <location>
        <begin position="270"/>
        <end position="303"/>
    </location>
</feature>
<proteinExistence type="inferred from homology"/>
<evidence type="ECO:0000313" key="7">
    <source>
        <dbReference type="Proteomes" id="UP000663834"/>
    </source>
</evidence>
<feature type="non-terminal residue" evidence="5">
    <location>
        <position position="545"/>
    </location>
</feature>
<sequence>MSFIPKREMSEVASNRQNLDRLPPSYMYSIIFKDIVLEIDDDDAKSINTLVIYCRQQKIPEIQINSLQSTYHQKSPVWWYSKSMFLHSMLNRALRLLDMKTMIKLGFFIRSLHLQREQLHQEQSANFQQAFTVYRGQGLSQQDFQNLCNSKDGLLSFNNFLSTSKEKEVAMNFVENLPHESTDNLGVIFIMTIDPSKISTSNTPFVMIDEHSAVPGEKEILFTMHTVFRVVEIKQTAKNNRLWEVQLIITDDTDPQLSTLTNRIKEEIDGTGWDRMGQLMFKVGHFDQAEELYQELLRNASTDSDRAHIYHMLGMLKNDQGKYPEAVKFYEKSLEIHRKTLPEDDASLASTYSNIGAVYYKMREYSKALEYYEKSLKIREISLPPTHPDSAISYNNIGLVYSMMGEYSTALEFYEKSLEIREISLPPNHPDLAISYNNIGLVYSMMGEYSKALEYYENANKINLQSLPPNHPHIASDYNNIGGVYDNMGEYSKALEFYEKSLKIYEISLPPNHPDLAASYNTIGGVHSSMGDYSEALEFYEKSLK</sequence>
<dbReference type="SMART" id="SM00028">
    <property type="entry name" value="TPR"/>
    <property type="match status" value="7"/>
</dbReference>
<dbReference type="InterPro" id="IPR011990">
    <property type="entry name" value="TPR-like_helical_dom_sf"/>
</dbReference>
<dbReference type="Proteomes" id="UP000663834">
    <property type="component" value="Unassembled WGS sequence"/>
</dbReference>
<keyword evidence="1" id="KW-0677">Repeat</keyword>
<keyword evidence="4" id="KW-0493">Microtubule</keyword>
<dbReference type="PRINTS" id="PR00381">
    <property type="entry name" value="KINESINLIGHT"/>
</dbReference>
<dbReference type="SUPFAM" id="SSF81901">
    <property type="entry name" value="HCP-like"/>
    <property type="match status" value="1"/>
</dbReference>
<dbReference type="PANTHER" id="PTHR45641:SF1">
    <property type="entry name" value="AAA+ ATPASE DOMAIN-CONTAINING PROTEIN"/>
    <property type="match status" value="1"/>
</dbReference>
<dbReference type="SUPFAM" id="SSF56399">
    <property type="entry name" value="ADP-ribosylation"/>
    <property type="match status" value="1"/>
</dbReference>
<dbReference type="InterPro" id="IPR019734">
    <property type="entry name" value="TPR_rpt"/>
</dbReference>
<evidence type="ECO:0000313" key="5">
    <source>
        <dbReference type="EMBL" id="CAF1356538.1"/>
    </source>
</evidence>
<organism evidence="5 7">
    <name type="scientific">Rotaria magnacalcarata</name>
    <dbReference type="NCBI Taxonomy" id="392030"/>
    <lineage>
        <taxon>Eukaryota</taxon>
        <taxon>Metazoa</taxon>
        <taxon>Spiralia</taxon>
        <taxon>Gnathifera</taxon>
        <taxon>Rotifera</taxon>
        <taxon>Eurotatoria</taxon>
        <taxon>Bdelloidea</taxon>
        <taxon>Philodinida</taxon>
        <taxon>Philodinidae</taxon>
        <taxon>Rotaria</taxon>
    </lineage>
</organism>
<dbReference type="Gene3D" id="3.90.176.10">
    <property type="entry name" value="Toxin ADP-ribosyltransferase, Chain A, domain 1"/>
    <property type="match status" value="1"/>
</dbReference>
<dbReference type="PROSITE" id="PS51996">
    <property type="entry name" value="TR_MART"/>
    <property type="match status" value="1"/>
</dbReference>